<keyword evidence="6" id="KW-1185">Reference proteome</keyword>
<dbReference type="InParanoid" id="A0A259TVG9"/>
<dbReference type="EMBL" id="MQWB01000001">
    <property type="protein sequence ID" value="OZC01733.1"/>
    <property type="molecule type" value="Genomic_DNA"/>
</dbReference>
<dbReference type="Gene3D" id="1.25.40.10">
    <property type="entry name" value="Tetratricopeptide repeat domain"/>
    <property type="match status" value="2"/>
</dbReference>
<feature type="transmembrane region" description="Helical" evidence="4">
    <location>
        <begin position="273"/>
        <end position="289"/>
    </location>
</feature>
<feature type="repeat" description="TPR" evidence="3">
    <location>
        <begin position="171"/>
        <end position="204"/>
    </location>
</feature>
<evidence type="ECO:0000313" key="6">
    <source>
        <dbReference type="Proteomes" id="UP000216446"/>
    </source>
</evidence>
<keyword evidence="4" id="KW-0472">Membrane</keyword>
<dbReference type="PANTHER" id="PTHR44943:SF8">
    <property type="entry name" value="TPR REPEAT-CONTAINING PROTEIN MJ0263"/>
    <property type="match status" value="1"/>
</dbReference>
<keyword evidence="4" id="KW-0812">Transmembrane</keyword>
<dbReference type="InterPro" id="IPR011990">
    <property type="entry name" value="TPR-like_helical_dom_sf"/>
</dbReference>
<name>A0A259TVG9_9BACT</name>
<accession>A0A259TVG9</accession>
<sequence length="400" mass="43055">MTSARQRAFLLLQQGRVDLAETELRRALAEDPNDAETHALLALALCDLDREAEALEEANRAIGLAPELTPAHLARSQALLQLDRAADAEASAREAIRIDPGDADAFAALSAALTARRQRQEALDAAEQALRLDPEHPSATNLRAIALVRLGRRDEASGAIEGALSRDPENAVSHANRGWTLLHQNDVKGAMLSFREALRLEPGNEWARSGILEAMKARNPVYRGLLAYFLWMDRLSSGQRWGVIIGGYLAARLVPFLWIVYLPVVLLTWTGDSFFSLLLLLDPFGRLVLNREEKAVAALVGTCLIGGLGLGIAGLAGAPEALFPVGLGLMALAIPIAGTARAPEDKRRLSVLYTAALAMVGAFAAFHMLANPLGDMHVTLGGIYVFGIVAYTWAGNLLVR</sequence>
<feature type="transmembrane region" description="Helical" evidence="4">
    <location>
        <begin position="296"/>
        <end position="315"/>
    </location>
</feature>
<dbReference type="Pfam" id="PF13432">
    <property type="entry name" value="TPR_16"/>
    <property type="match status" value="2"/>
</dbReference>
<keyword evidence="4" id="KW-1133">Transmembrane helix</keyword>
<feature type="repeat" description="TPR" evidence="3">
    <location>
        <begin position="103"/>
        <end position="136"/>
    </location>
</feature>
<dbReference type="PANTHER" id="PTHR44943">
    <property type="entry name" value="CELLULOSE SYNTHASE OPERON PROTEIN C"/>
    <property type="match status" value="1"/>
</dbReference>
<feature type="transmembrane region" description="Helical" evidence="4">
    <location>
        <begin position="241"/>
        <end position="261"/>
    </location>
</feature>
<dbReference type="PROSITE" id="PS50005">
    <property type="entry name" value="TPR"/>
    <property type="match status" value="2"/>
</dbReference>
<dbReference type="Proteomes" id="UP000216446">
    <property type="component" value="Unassembled WGS sequence"/>
</dbReference>
<feature type="transmembrane region" description="Helical" evidence="4">
    <location>
        <begin position="321"/>
        <end position="339"/>
    </location>
</feature>
<comment type="caution">
    <text evidence="5">The sequence shown here is derived from an EMBL/GenBank/DDBJ whole genome shotgun (WGS) entry which is preliminary data.</text>
</comment>
<reference evidence="5 6" key="1">
    <citation type="submission" date="2016-11" db="EMBL/GenBank/DDBJ databases">
        <title>Study of marine rhodopsin-containing bacteria.</title>
        <authorList>
            <person name="Yoshizawa S."/>
            <person name="Kumagai Y."/>
            <person name="Kogure K."/>
        </authorList>
    </citation>
    <scope>NUCLEOTIDE SEQUENCE [LARGE SCALE GENOMIC DNA]</scope>
    <source>
        <strain evidence="5 6">SG-29</strain>
    </source>
</reference>
<evidence type="ECO:0000313" key="5">
    <source>
        <dbReference type="EMBL" id="OZC01733.1"/>
    </source>
</evidence>
<feature type="transmembrane region" description="Helical" evidence="4">
    <location>
        <begin position="351"/>
        <end position="370"/>
    </location>
</feature>
<feature type="transmembrane region" description="Helical" evidence="4">
    <location>
        <begin position="376"/>
        <end position="399"/>
    </location>
</feature>
<evidence type="ECO:0000256" key="2">
    <source>
        <dbReference type="ARBA" id="ARBA00022803"/>
    </source>
</evidence>
<dbReference type="InterPro" id="IPR051685">
    <property type="entry name" value="Ycf3/AcsC/BcsC/TPR_MFPF"/>
</dbReference>
<keyword evidence="1" id="KW-0677">Repeat</keyword>
<dbReference type="SUPFAM" id="SSF48452">
    <property type="entry name" value="TPR-like"/>
    <property type="match status" value="1"/>
</dbReference>
<dbReference type="AlphaFoldDB" id="A0A259TVG9"/>
<proteinExistence type="predicted"/>
<keyword evidence="2 3" id="KW-0802">TPR repeat</keyword>
<evidence type="ECO:0000256" key="4">
    <source>
        <dbReference type="SAM" id="Phobius"/>
    </source>
</evidence>
<gene>
    <name evidence="5" type="ORF">BSZ36_01270</name>
</gene>
<dbReference type="RefSeq" id="WP_094545351.1">
    <property type="nucleotide sequence ID" value="NZ_MQWB01000001.1"/>
</dbReference>
<evidence type="ECO:0000256" key="1">
    <source>
        <dbReference type="ARBA" id="ARBA00022737"/>
    </source>
</evidence>
<protein>
    <submittedName>
        <fullName evidence="5">Uncharacterized protein</fullName>
    </submittedName>
</protein>
<organism evidence="5 6">
    <name type="scientific">Rubricoccus marinus</name>
    <dbReference type="NCBI Taxonomy" id="716817"/>
    <lineage>
        <taxon>Bacteria</taxon>
        <taxon>Pseudomonadati</taxon>
        <taxon>Rhodothermota</taxon>
        <taxon>Rhodothermia</taxon>
        <taxon>Rhodothermales</taxon>
        <taxon>Rubricoccaceae</taxon>
        <taxon>Rubricoccus</taxon>
    </lineage>
</organism>
<dbReference type="InterPro" id="IPR019734">
    <property type="entry name" value="TPR_rpt"/>
</dbReference>
<evidence type="ECO:0000256" key="3">
    <source>
        <dbReference type="PROSITE-ProRule" id="PRU00339"/>
    </source>
</evidence>
<dbReference type="OrthoDB" id="1489995at2"/>
<dbReference type="SMART" id="SM00028">
    <property type="entry name" value="TPR"/>
    <property type="match status" value="6"/>
</dbReference>
<dbReference type="Pfam" id="PF13181">
    <property type="entry name" value="TPR_8"/>
    <property type="match status" value="1"/>
</dbReference>